<evidence type="ECO:0000256" key="1">
    <source>
        <dbReference type="ARBA" id="ARBA00004141"/>
    </source>
</evidence>
<feature type="domain" description="Potassium channel" evidence="10">
    <location>
        <begin position="12"/>
        <end position="85"/>
    </location>
</feature>
<dbReference type="GO" id="GO:0015271">
    <property type="term" value="F:outward rectifier potassium channel activity"/>
    <property type="evidence" value="ECO:0007669"/>
    <property type="project" value="TreeGrafter"/>
</dbReference>
<accession>A0A967BFU3</accession>
<keyword evidence="5" id="KW-0406">Ion transport</keyword>
<name>A0A967BFU3_9RHOB</name>
<evidence type="ECO:0000256" key="3">
    <source>
        <dbReference type="ARBA" id="ARBA00022692"/>
    </source>
</evidence>
<dbReference type="SUPFAM" id="SSF81324">
    <property type="entry name" value="Voltage-gated potassium channels"/>
    <property type="match status" value="1"/>
</dbReference>
<evidence type="ECO:0000256" key="4">
    <source>
        <dbReference type="ARBA" id="ARBA00022989"/>
    </source>
</evidence>
<keyword evidence="6 9" id="KW-0472">Membrane</keyword>
<dbReference type="InterPro" id="IPR013099">
    <property type="entry name" value="K_chnl_dom"/>
</dbReference>
<dbReference type="InterPro" id="IPR003280">
    <property type="entry name" value="2pore_dom_K_chnl"/>
</dbReference>
<organism evidence="11 12">
    <name type="scientific">Roseovarius gahaiensis</name>
    <dbReference type="NCBI Taxonomy" id="2716691"/>
    <lineage>
        <taxon>Bacteria</taxon>
        <taxon>Pseudomonadati</taxon>
        <taxon>Pseudomonadota</taxon>
        <taxon>Alphaproteobacteria</taxon>
        <taxon>Rhodobacterales</taxon>
        <taxon>Roseobacteraceae</taxon>
        <taxon>Roseovarius</taxon>
    </lineage>
</organism>
<keyword evidence="4 9" id="KW-1133">Transmembrane helix</keyword>
<comment type="subcellular location">
    <subcellularLocation>
        <location evidence="1">Membrane</location>
        <topology evidence="1">Multi-pass membrane protein</topology>
    </subcellularLocation>
</comment>
<dbReference type="Pfam" id="PF07885">
    <property type="entry name" value="Ion_trans_2"/>
    <property type="match status" value="1"/>
</dbReference>
<evidence type="ECO:0000256" key="7">
    <source>
        <dbReference type="ARBA" id="ARBA00023303"/>
    </source>
</evidence>
<dbReference type="Proteomes" id="UP000639775">
    <property type="component" value="Unassembled WGS sequence"/>
</dbReference>
<gene>
    <name evidence="11" type="ORF">HAT86_12530</name>
</gene>
<keyword evidence="12" id="KW-1185">Reference proteome</keyword>
<evidence type="ECO:0000256" key="6">
    <source>
        <dbReference type="ARBA" id="ARBA00023136"/>
    </source>
</evidence>
<keyword evidence="3 9" id="KW-0812">Transmembrane</keyword>
<evidence type="ECO:0000256" key="9">
    <source>
        <dbReference type="SAM" id="Phobius"/>
    </source>
</evidence>
<evidence type="ECO:0000313" key="12">
    <source>
        <dbReference type="Proteomes" id="UP000639775"/>
    </source>
</evidence>
<evidence type="ECO:0000313" key="11">
    <source>
        <dbReference type="EMBL" id="NHQ75281.1"/>
    </source>
</evidence>
<evidence type="ECO:0000256" key="2">
    <source>
        <dbReference type="ARBA" id="ARBA00022448"/>
    </source>
</evidence>
<dbReference type="PANTHER" id="PTHR11003:SF291">
    <property type="entry name" value="IP11374P"/>
    <property type="match status" value="1"/>
</dbReference>
<keyword evidence="2" id="KW-0813">Transport</keyword>
<dbReference type="PANTHER" id="PTHR11003">
    <property type="entry name" value="POTASSIUM CHANNEL, SUBFAMILY K"/>
    <property type="match status" value="1"/>
</dbReference>
<keyword evidence="7 11" id="KW-0407">Ion channel</keyword>
<evidence type="ECO:0000259" key="10">
    <source>
        <dbReference type="Pfam" id="PF07885"/>
    </source>
</evidence>
<protein>
    <submittedName>
        <fullName evidence="11">Two pore domain potassium channel family protein</fullName>
    </submittedName>
</protein>
<comment type="caution">
    <text evidence="11">The sequence shown here is derived from an EMBL/GenBank/DDBJ whole genome shotgun (WGS) entry which is preliminary data.</text>
</comment>
<dbReference type="EMBL" id="JAAORB010000029">
    <property type="protein sequence ID" value="NHQ75281.1"/>
    <property type="molecule type" value="Genomic_DNA"/>
</dbReference>
<dbReference type="AlphaFoldDB" id="A0A967BFU3"/>
<feature type="region of interest" description="Disordered" evidence="8">
    <location>
        <begin position="97"/>
        <end position="120"/>
    </location>
</feature>
<sequence>MRGVKALTLLAMLILIIAGGTVFFHHVEGWSWLDSYFFTVVTLSTVGYGELVPATPMGKIGTTVFILLGLGIFAVAIQQFGAFAVKKREEHTEWLIGRLGHRHHPDPEPDAANDPESPDR</sequence>
<evidence type="ECO:0000256" key="8">
    <source>
        <dbReference type="SAM" id="MobiDB-lite"/>
    </source>
</evidence>
<dbReference type="RefSeq" id="WP_167198203.1">
    <property type="nucleotide sequence ID" value="NZ_JAAORB010000029.1"/>
</dbReference>
<dbReference type="GO" id="GO:0030322">
    <property type="term" value="P:stabilization of membrane potential"/>
    <property type="evidence" value="ECO:0007669"/>
    <property type="project" value="TreeGrafter"/>
</dbReference>
<dbReference type="GO" id="GO:0022841">
    <property type="term" value="F:potassium ion leak channel activity"/>
    <property type="evidence" value="ECO:0007669"/>
    <property type="project" value="TreeGrafter"/>
</dbReference>
<feature type="transmembrane region" description="Helical" evidence="9">
    <location>
        <begin position="60"/>
        <end position="85"/>
    </location>
</feature>
<reference evidence="11" key="1">
    <citation type="submission" date="2020-03" db="EMBL/GenBank/DDBJ databases">
        <title>Roseovarius gahaiensis sp. nov., isolated from Gahai Saline Lake, China.</title>
        <authorList>
            <person name="Sun X."/>
        </authorList>
    </citation>
    <scope>NUCLEOTIDE SEQUENCE</scope>
    <source>
        <strain evidence="11">GH877</strain>
    </source>
</reference>
<dbReference type="GO" id="GO:0005886">
    <property type="term" value="C:plasma membrane"/>
    <property type="evidence" value="ECO:0007669"/>
    <property type="project" value="TreeGrafter"/>
</dbReference>
<evidence type="ECO:0000256" key="5">
    <source>
        <dbReference type="ARBA" id="ARBA00023065"/>
    </source>
</evidence>
<dbReference type="Gene3D" id="1.10.287.70">
    <property type="match status" value="1"/>
</dbReference>
<proteinExistence type="predicted"/>